<dbReference type="EMBL" id="CP048020">
    <property type="protein sequence ID" value="QHX42183.1"/>
    <property type="molecule type" value="Genomic_DNA"/>
</dbReference>
<evidence type="ECO:0000313" key="1">
    <source>
        <dbReference type="EMBL" id="QHX42183.1"/>
    </source>
</evidence>
<dbReference type="KEGG" id="trz:GWP43_00490"/>
<organism evidence="1 2">
    <name type="scientific">Treponema vincentii</name>
    <dbReference type="NCBI Taxonomy" id="69710"/>
    <lineage>
        <taxon>Bacteria</taxon>
        <taxon>Pseudomonadati</taxon>
        <taxon>Spirochaetota</taxon>
        <taxon>Spirochaetia</taxon>
        <taxon>Spirochaetales</taxon>
        <taxon>Treponemataceae</taxon>
        <taxon>Treponema</taxon>
    </lineage>
</organism>
<sequence>MKKVFFITSSILLFLFLVYRFFFVGLMYDAYENSNAEYEDSNVYIDSSFFPSYDYEGYPIFFVHYRRRYYFQFKIQSKSGKIIKAEILNNELIKNGNSSSFMDSSSWTRNGREMVFMDITEIYPSVITSKYDRKDEYLEYFKEYKTVNFKHEEYPETEDYCIYFEIPITYKKDNTVEINLEINLIFEDGHEEIVRQHFGGKKNRYINFL</sequence>
<dbReference type="Proteomes" id="UP000464374">
    <property type="component" value="Chromosome"/>
</dbReference>
<accession>A0A6P1XYR6</accession>
<proteinExistence type="predicted"/>
<evidence type="ECO:0000313" key="2">
    <source>
        <dbReference type="Proteomes" id="UP000464374"/>
    </source>
</evidence>
<protein>
    <submittedName>
        <fullName evidence="1">Uncharacterized protein</fullName>
    </submittedName>
</protein>
<gene>
    <name evidence="1" type="ORF">GWP43_00490</name>
</gene>
<dbReference type="RefSeq" id="WP_162661997.1">
    <property type="nucleotide sequence ID" value="NZ_CP048020.1"/>
</dbReference>
<dbReference type="AlphaFoldDB" id="A0A6P1XYR6"/>
<name>A0A6P1XYR6_9SPIR</name>
<reference evidence="1 2" key="1">
    <citation type="submission" date="2020-01" db="EMBL/GenBank/DDBJ databases">
        <title>Complete genome sequence of a human oral phylogroup 1 Treponema sp. strain ATCC 700766, originally isolated from periodontitis dental plaque.</title>
        <authorList>
            <person name="Chan Y."/>
            <person name="Huo Y.-B."/>
            <person name="Yu X.-L."/>
            <person name="Zeng H."/>
            <person name="Leung W.-K."/>
            <person name="Watt R.M."/>
        </authorList>
    </citation>
    <scope>NUCLEOTIDE SEQUENCE [LARGE SCALE GENOMIC DNA]</scope>
    <source>
        <strain evidence="1 2">OMZ 804</strain>
    </source>
</reference>